<dbReference type="Pfam" id="PF01425">
    <property type="entry name" value="Amidase"/>
    <property type="match status" value="1"/>
</dbReference>
<protein>
    <submittedName>
        <fullName evidence="4">Amidase</fullName>
    </submittedName>
</protein>
<feature type="region of interest" description="Disordered" evidence="2">
    <location>
        <begin position="142"/>
        <end position="164"/>
    </location>
</feature>
<dbReference type="GO" id="GO:0003824">
    <property type="term" value="F:catalytic activity"/>
    <property type="evidence" value="ECO:0007669"/>
    <property type="project" value="InterPro"/>
</dbReference>
<comment type="similarity">
    <text evidence="1">Belongs to the amidase family.</text>
</comment>
<dbReference type="Gene3D" id="3.90.1300.10">
    <property type="entry name" value="Amidase signature (AS) domain"/>
    <property type="match status" value="1"/>
</dbReference>
<organism evidence="4 5">
    <name type="scientific">Saccharopolyspora terrae</name>
    <dbReference type="NCBI Taxonomy" id="2530384"/>
    <lineage>
        <taxon>Bacteria</taxon>
        <taxon>Bacillati</taxon>
        <taxon>Actinomycetota</taxon>
        <taxon>Actinomycetes</taxon>
        <taxon>Pseudonocardiales</taxon>
        <taxon>Pseudonocardiaceae</taxon>
        <taxon>Saccharopolyspora</taxon>
    </lineage>
</organism>
<dbReference type="OrthoDB" id="182039at2"/>
<dbReference type="PANTHER" id="PTHR11895:SF7">
    <property type="entry name" value="GLUTAMYL-TRNA(GLN) AMIDOTRANSFERASE SUBUNIT A, MITOCHONDRIAL"/>
    <property type="match status" value="1"/>
</dbReference>
<evidence type="ECO:0000259" key="3">
    <source>
        <dbReference type="Pfam" id="PF01425"/>
    </source>
</evidence>
<dbReference type="InterPro" id="IPR000120">
    <property type="entry name" value="Amidase"/>
</dbReference>
<dbReference type="AlphaFoldDB" id="A0A4R4VST8"/>
<evidence type="ECO:0000256" key="2">
    <source>
        <dbReference type="SAM" id="MobiDB-lite"/>
    </source>
</evidence>
<sequence length="431" mass="44681">MAARRQRLRHGLLGRRRRVGATVTTWNPWSLRELITDLAAGRTTPAEALERSRSRIADTDPVLRAWVEHLPEPALAEGPLRGVPLAVKDIIDLAGAPTRCGSALRADAPAATADAAIVRAWRAAGATPIGKTVTTEFAFFSPGPTRNPAAPEHTPGGSSSGSAAAVASGQVPLALGSQTAGSVTRPAAFCGIASLVLGHGRFPTDGVVGLAPSLDSHGVFTASADDLALAWSALTGTPEPPPNRAPRLLRWNASALGVDDAMSAALEKTCANLTDRGAVVTAFPEDQLIAELTEAHPVVMAYEAARERAEELAAADRLSDHLATLLRTGAAITDAEHDEARRVVVEADRRLARLTESCDAVIGPAAQGPAPRGLDATGNPVMSRAWQALGLPTAVVTGLRDERGLPLGIQLIGHHDGETALLATARGVEGA</sequence>
<dbReference type="InterPro" id="IPR036928">
    <property type="entry name" value="AS_sf"/>
</dbReference>
<evidence type="ECO:0000313" key="4">
    <source>
        <dbReference type="EMBL" id="TDD08972.1"/>
    </source>
</evidence>
<gene>
    <name evidence="4" type="ORF">E1181_05760</name>
</gene>
<keyword evidence="5" id="KW-1185">Reference proteome</keyword>
<dbReference type="Proteomes" id="UP000295674">
    <property type="component" value="Unassembled WGS sequence"/>
</dbReference>
<accession>A0A4R4VST8</accession>
<dbReference type="EMBL" id="SMKS01000005">
    <property type="protein sequence ID" value="TDD08972.1"/>
    <property type="molecule type" value="Genomic_DNA"/>
</dbReference>
<feature type="domain" description="Amidase" evidence="3">
    <location>
        <begin position="76"/>
        <end position="422"/>
    </location>
</feature>
<name>A0A4R4VST8_9PSEU</name>
<dbReference type="PANTHER" id="PTHR11895">
    <property type="entry name" value="TRANSAMIDASE"/>
    <property type="match status" value="1"/>
</dbReference>
<dbReference type="InterPro" id="IPR023631">
    <property type="entry name" value="Amidase_dom"/>
</dbReference>
<reference evidence="4 5" key="1">
    <citation type="submission" date="2019-03" db="EMBL/GenBank/DDBJ databases">
        <title>Draft genome sequences of novel Actinobacteria.</title>
        <authorList>
            <person name="Sahin N."/>
            <person name="Ay H."/>
            <person name="Saygin H."/>
        </authorList>
    </citation>
    <scope>NUCLEOTIDE SEQUENCE [LARGE SCALE GENOMIC DNA]</scope>
    <source>
        <strain evidence="4 5">16K309</strain>
    </source>
</reference>
<comment type="caution">
    <text evidence="4">The sequence shown here is derived from an EMBL/GenBank/DDBJ whole genome shotgun (WGS) entry which is preliminary data.</text>
</comment>
<evidence type="ECO:0000313" key="5">
    <source>
        <dbReference type="Proteomes" id="UP000295674"/>
    </source>
</evidence>
<evidence type="ECO:0000256" key="1">
    <source>
        <dbReference type="ARBA" id="ARBA00009199"/>
    </source>
</evidence>
<dbReference type="SUPFAM" id="SSF75304">
    <property type="entry name" value="Amidase signature (AS) enzymes"/>
    <property type="match status" value="1"/>
</dbReference>
<proteinExistence type="inferred from homology"/>